<accession>A0ABT5FA88</accession>
<keyword evidence="2" id="KW-1185">Reference proteome</keyword>
<evidence type="ECO:0000313" key="1">
    <source>
        <dbReference type="EMBL" id="MDC0750025.1"/>
    </source>
</evidence>
<evidence type="ECO:0000313" key="2">
    <source>
        <dbReference type="Proteomes" id="UP001221411"/>
    </source>
</evidence>
<sequence length="149" mass="15969">MEVETTGQPNADVGGCMRIALRGMTLPEDVLARGMLRRSASANGQVMPERGPIGEVVTIVVVTIVFTEVIIEAFAIAVGVTVTATVAAGAAEAFAKGAKRERMCMPLLHECLGNKNHPNPDFGPEKDCGACFRHCKNEGYWPEDKCPRP</sequence>
<dbReference type="RefSeq" id="WP_271930656.1">
    <property type="nucleotide sequence ID" value="NZ_JAQNDO010000001.1"/>
</dbReference>
<protein>
    <submittedName>
        <fullName evidence="1">Uncharacterized protein</fullName>
    </submittedName>
</protein>
<proteinExistence type="predicted"/>
<name>A0ABT5FA88_9BACT</name>
<reference evidence="1 2" key="1">
    <citation type="submission" date="2022-11" db="EMBL/GenBank/DDBJ databases">
        <title>Minimal conservation of predation-associated metabolite biosynthetic gene clusters underscores biosynthetic potential of Myxococcota including descriptions for ten novel species: Archangium lansinium sp. nov., Myxococcus landrumus sp. nov., Nannocystis bai.</title>
        <authorList>
            <person name="Ahearne A."/>
            <person name="Stevens C."/>
            <person name="Dowd S."/>
        </authorList>
    </citation>
    <scope>NUCLEOTIDE SEQUENCE [LARGE SCALE GENOMIC DNA]</scope>
    <source>
        <strain evidence="1 2">RJM3</strain>
    </source>
</reference>
<comment type="caution">
    <text evidence="1">The sequence shown here is derived from an EMBL/GenBank/DDBJ whole genome shotgun (WGS) entry which is preliminary data.</text>
</comment>
<gene>
    <name evidence="1" type="ORF">POL67_52350</name>
</gene>
<dbReference type="EMBL" id="JAQNDO010000001">
    <property type="protein sequence ID" value="MDC0750025.1"/>
    <property type="molecule type" value="Genomic_DNA"/>
</dbReference>
<organism evidence="1 2">
    <name type="scientific">Polyangium mundeleinium</name>
    <dbReference type="NCBI Taxonomy" id="2995306"/>
    <lineage>
        <taxon>Bacteria</taxon>
        <taxon>Pseudomonadati</taxon>
        <taxon>Myxococcota</taxon>
        <taxon>Polyangia</taxon>
        <taxon>Polyangiales</taxon>
        <taxon>Polyangiaceae</taxon>
        <taxon>Polyangium</taxon>
    </lineage>
</organism>
<dbReference type="Proteomes" id="UP001221411">
    <property type="component" value="Unassembled WGS sequence"/>
</dbReference>